<dbReference type="PROSITE" id="PS00463">
    <property type="entry name" value="ZN2_CY6_FUNGAL_1"/>
    <property type="match status" value="1"/>
</dbReference>
<dbReference type="GO" id="GO:0000976">
    <property type="term" value="F:transcription cis-regulatory region binding"/>
    <property type="evidence" value="ECO:0007669"/>
    <property type="project" value="TreeGrafter"/>
</dbReference>
<accession>A0A545UVY7</accession>
<dbReference type="PANTHER" id="PTHR37534">
    <property type="entry name" value="TRANSCRIPTIONAL ACTIVATOR PROTEIN UGA3"/>
    <property type="match status" value="1"/>
</dbReference>
<dbReference type="SUPFAM" id="SSF57701">
    <property type="entry name" value="Zn2/Cys6 DNA-binding domain"/>
    <property type="match status" value="1"/>
</dbReference>
<protein>
    <submittedName>
        <fullName evidence="5">C6 transcription factor</fullName>
    </submittedName>
</protein>
<dbReference type="Gene3D" id="4.10.240.10">
    <property type="entry name" value="Zn(2)-C6 fungal-type DNA-binding domain"/>
    <property type="match status" value="1"/>
</dbReference>
<dbReference type="GO" id="GO:0005634">
    <property type="term" value="C:nucleus"/>
    <property type="evidence" value="ECO:0007669"/>
    <property type="project" value="UniProtKB-SubCell"/>
</dbReference>
<dbReference type="GO" id="GO:0000981">
    <property type="term" value="F:DNA-binding transcription factor activity, RNA polymerase II-specific"/>
    <property type="evidence" value="ECO:0007669"/>
    <property type="project" value="InterPro"/>
</dbReference>
<keyword evidence="2" id="KW-0539">Nucleus</keyword>
<dbReference type="PROSITE" id="PS50048">
    <property type="entry name" value="ZN2_CY6_FUNGAL_2"/>
    <property type="match status" value="1"/>
</dbReference>
<evidence type="ECO:0000256" key="1">
    <source>
        <dbReference type="ARBA" id="ARBA00004123"/>
    </source>
</evidence>
<dbReference type="InterPro" id="IPR021858">
    <property type="entry name" value="Fun_TF"/>
</dbReference>
<proteinExistence type="predicted"/>
<evidence type="ECO:0000313" key="5">
    <source>
        <dbReference type="EMBL" id="TQV93614.1"/>
    </source>
</evidence>
<dbReference type="Pfam" id="PF11951">
    <property type="entry name" value="Fungal_trans_2"/>
    <property type="match status" value="1"/>
</dbReference>
<feature type="domain" description="Zn(2)-C6 fungal-type" evidence="4">
    <location>
        <begin position="12"/>
        <end position="42"/>
    </location>
</feature>
<dbReference type="Pfam" id="PF00172">
    <property type="entry name" value="Zn_clus"/>
    <property type="match status" value="1"/>
</dbReference>
<dbReference type="GO" id="GO:0008270">
    <property type="term" value="F:zinc ion binding"/>
    <property type="evidence" value="ECO:0007669"/>
    <property type="project" value="InterPro"/>
</dbReference>
<feature type="compositionally biased region" description="Low complexity" evidence="3">
    <location>
        <begin position="173"/>
        <end position="185"/>
    </location>
</feature>
<feature type="region of interest" description="Disordered" evidence="3">
    <location>
        <begin position="46"/>
        <end position="69"/>
    </location>
</feature>
<name>A0A545UVY7_9HYPO</name>
<dbReference type="AlphaFoldDB" id="A0A545UVY7"/>
<dbReference type="EMBL" id="SPUK01000011">
    <property type="protein sequence ID" value="TQV93614.1"/>
    <property type="molecule type" value="Genomic_DNA"/>
</dbReference>
<dbReference type="InterPro" id="IPR001138">
    <property type="entry name" value="Zn2Cys6_DnaBD"/>
</dbReference>
<dbReference type="InterPro" id="IPR036864">
    <property type="entry name" value="Zn2-C6_fun-type_DNA-bd_sf"/>
</dbReference>
<feature type="region of interest" description="Disordered" evidence="3">
    <location>
        <begin position="173"/>
        <end position="196"/>
    </location>
</feature>
<keyword evidence="6" id="KW-1185">Reference proteome</keyword>
<gene>
    <name evidence="5" type="ORF">IF1G_07346</name>
</gene>
<reference evidence="5 6" key="1">
    <citation type="journal article" date="2019" name="Appl. Microbiol. Biotechnol.">
        <title>Genome sequence of Isaria javanica and comparative genome analysis insights into family S53 peptidase evolution in fungal entomopathogens.</title>
        <authorList>
            <person name="Lin R."/>
            <person name="Zhang X."/>
            <person name="Xin B."/>
            <person name="Zou M."/>
            <person name="Gao Y."/>
            <person name="Qin F."/>
            <person name="Hu Q."/>
            <person name="Xie B."/>
            <person name="Cheng X."/>
        </authorList>
    </citation>
    <scope>NUCLEOTIDE SEQUENCE [LARGE SCALE GENOMIC DNA]</scope>
    <source>
        <strain evidence="5 6">IJ1G</strain>
    </source>
</reference>
<dbReference type="CDD" id="cd00067">
    <property type="entry name" value="GAL4"/>
    <property type="match status" value="1"/>
</dbReference>
<sequence length="617" mass="67110">MRAMPIIRSRTGCFTCRRRKKKCNEEKPLCSGCRRNHLECTWPTETNNTLQTRPKPLPTSKSSTSPTAAAAVAVTNPSPDTPHLTTTAITTDKPMVDAAITTITTTPTPTASSATHDSLATASTTFRDRTHSHSSSESSNHDDASDHVEIITSHNTLQPQLRLISDASPDLVPVSPVSSVSPVPSHHGPDMFPDNNHARALTVSSMTLAAAADPSLLTLSPLSPLSLLPNHGRESSDLLSYYLTRTANSMGNGSTDVNPFIAKLVPLAFANPLVLQLLLAQSASHRQSADASPLGTEVAHHYYADSLRMFRNVVGEYVSGKDDNALALTVGSLILCLTEVARGDVHGTVFDHLRASESMLSLLLTRPDSHIPDDLPDFLVEFAIHMTVTSIMSTDPKRAPPELSPVIEGLARTLIAKGYVGQLSGCWLELLLLIPHVYHLGHRIMATRLDDGTLSPQPDDIITFGILQSQIMAFFPDASVNPYSRLAALVFKQGVLLYLWSILGTPHQHNPPNPAHANLMAAAVAEALSLLAQFPATLRINTSLCWPLTVIGCCTTDPDVQRVLCHRLQTMHATIGLGNMKETLILLQHIWTKDPHHISPWKLSDVMQERQVWFSFA</sequence>
<evidence type="ECO:0000256" key="2">
    <source>
        <dbReference type="ARBA" id="ARBA00023242"/>
    </source>
</evidence>
<evidence type="ECO:0000256" key="3">
    <source>
        <dbReference type="SAM" id="MobiDB-lite"/>
    </source>
</evidence>
<dbReference type="STRING" id="43265.A0A545UVY7"/>
<dbReference type="SMART" id="SM00066">
    <property type="entry name" value="GAL4"/>
    <property type="match status" value="1"/>
</dbReference>
<dbReference type="Proteomes" id="UP000315783">
    <property type="component" value="Unassembled WGS sequence"/>
</dbReference>
<comment type="subcellular location">
    <subcellularLocation>
        <location evidence="1">Nucleus</location>
    </subcellularLocation>
</comment>
<dbReference type="OrthoDB" id="1919336at2759"/>
<organism evidence="5 6">
    <name type="scientific">Cordyceps javanica</name>
    <dbReference type="NCBI Taxonomy" id="43265"/>
    <lineage>
        <taxon>Eukaryota</taxon>
        <taxon>Fungi</taxon>
        <taxon>Dikarya</taxon>
        <taxon>Ascomycota</taxon>
        <taxon>Pezizomycotina</taxon>
        <taxon>Sordariomycetes</taxon>
        <taxon>Hypocreomycetidae</taxon>
        <taxon>Hypocreales</taxon>
        <taxon>Cordycipitaceae</taxon>
        <taxon>Cordyceps</taxon>
    </lineage>
</organism>
<dbReference type="PANTHER" id="PTHR37534:SF43">
    <property type="entry name" value="FINGER DOMAIN PROTEIN, PUTATIVE (AFU_ORTHOLOGUE AFUA_1G01850)-RELATED"/>
    <property type="match status" value="1"/>
</dbReference>
<feature type="compositionally biased region" description="Low complexity" evidence="3">
    <location>
        <begin position="52"/>
        <end position="69"/>
    </location>
</feature>
<feature type="region of interest" description="Disordered" evidence="3">
    <location>
        <begin position="123"/>
        <end position="144"/>
    </location>
</feature>
<comment type="caution">
    <text evidence="5">The sequence shown here is derived from an EMBL/GenBank/DDBJ whole genome shotgun (WGS) entry which is preliminary data.</text>
</comment>
<evidence type="ECO:0000313" key="6">
    <source>
        <dbReference type="Proteomes" id="UP000315783"/>
    </source>
</evidence>
<evidence type="ECO:0000259" key="4">
    <source>
        <dbReference type="PROSITE" id="PS50048"/>
    </source>
</evidence>
<dbReference type="GO" id="GO:0045944">
    <property type="term" value="P:positive regulation of transcription by RNA polymerase II"/>
    <property type="evidence" value="ECO:0007669"/>
    <property type="project" value="TreeGrafter"/>
</dbReference>